<reference evidence="3" key="1">
    <citation type="submission" date="2020-04" db="EMBL/GenBank/DDBJ databases">
        <authorList>
            <person name="Neveu A P."/>
        </authorList>
    </citation>
    <scope>NUCLEOTIDE SEQUENCE</scope>
    <source>
        <tissue evidence="3">Whole embryo</tissue>
    </source>
</reference>
<dbReference type="Pfam" id="PF06325">
    <property type="entry name" value="PrmA"/>
    <property type="match status" value="1"/>
</dbReference>
<accession>A0A6F9DQJ8</accession>
<evidence type="ECO:0000313" key="3">
    <source>
        <dbReference type="EMBL" id="CAB3265175.1"/>
    </source>
</evidence>
<dbReference type="PANTHER" id="PTHR11006:SF60">
    <property type="entry name" value="PROTEIN ARGININE N-METHYLTRANSFERASE 9"/>
    <property type="match status" value="1"/>
</dbReference>
<dbReference type="GO" id="GO:0016274">
    <property type="term" value="F:protein-arginine N-methyltransferase activity"/>
    <property type="evidence" value="ECO:0007669"/>
    <property type="project" value="InterPro"/>
</dbReference>
<dbReference type="Gene3D" id="3.40.50.150">
    <property type="entry name" value="Vaccinia Virus protein VP39"/>
    <property type="match status" value="2"/>
</dbReference>
<dbReference type="SUPFAM" id="SSF48452">
    <property type="entry name" value="TPR-like"/>
    <property type="match status" value="1"/>
</dbReference>
<dbReference type="InterPro" id="IPR025799">
    <property type="entry name" value="Arg_MeTrfase"/>
</dbReference>
<dbReference type="GO" id="GO:0042054">
    <property type="term" value="F:histone methyltransferase activity"/>
    <property type="evidence" value="ECO:0007669"/>
    <property type="project" value="TreeGrafter"/>
</dbReference>
<sequence>MEQALNLYLSEAQLNLNNQNYGKAYAFFLLVLKLNPNIKPQIKEDFSQAWKMWCQELYQLNRPNDLFSLYEQGCEAYMESEALHLYMGCCLHQMNMKFEAAGMFRRALLINKDSHEAFVNLENACRGLVDSWHFAMLNDTKRNKIFNNAIRVTLESMDWDDCILDIGSGTGLLGMFAVKNGAAKVHCCEISEVMHSVAEECIEVNDLDEQIVAIHADSAKLSVGSDTETQIPERAALVISEIVDAGLLGEGIVDALDHAWKNLLLPSRNGGTVLPHSATVYCALVESEAIFKKHTVVSAQCLKNILVTSGVGHDVGKSKCDMDIEQNLPFLKTTCDIEPYTSERLKNIPHKMLSEPSKLFDINFTDPAMLHRIASGQHMPISVDFHNLCDGNVDSIVLWFRLYLDADHKHVINTECGSNFCWDQAVYPVRSYAVASNDEKSKVVIENRLSIQASDILRAHFSVHVDRFQLESIDKLSFEMQCSKTYPQILSRVLTKETEIAKDFLHVVIPEVQVSRCNDTGYSDLYVKAVCQHGASNHLSVLDVSNGLDCMSLKICTSLPDTVQVTKHCQTAKIRESYEQIANKNNINNIAFSDADTVVSRTPKFDMILSDIIEPSGLISPNALSTIAESKAFLKSGGIIVPNKVSVQVQCINSSELLNKCMVTSDKNTLDLKIAQSINHFRVSVHSDLNMHSLDYTSLSNSANGLIFTLNSDDNLQDQNHSVVCKIVTTGTVHAILFWFVINVMDEDCIDTSEPNNHWQQAAYILPETNQIAVQQGDEVVISTTCHNDMLLFSISKFG</sequence>
<dbReference type="GO" id="GO:0032259">
    <property type="term" value="P:methylation"/>
    <property type="evidence" value="ECO:0007669"/>
    <property type="project" value="UniProtKB-KW"/>
</dbReference>
<keyword evidence="2" id="KW-0489">Methyltransferase</keyword>
<dbReference type="CDD" id="cd02440">
    <property type="entry name" value="AdoMet_MTases"/>
    <property type="match status" value="1"/>
</dbReference>
<evidence type="ECO:0000256" key="2">
    <source>
        <dbReference type="PROSITE-ProRule" id="PRU01015"/>
    </source>
</evidence>
<organism evidence="3">
    <name type="scientific">Phallusia mammillata</name>
    <dbReference type="NCBI Taxonomy" id="59560"/>
    <lineage>
        <taxon>Eukaryota</taxon>
        <taxon>Metazoa</taxon>
        <taxon>Chordata</taxon>
        <taxon>Tunicata</taxon>
        <taxon>Ascidiacea</taxon>
        <taxon>Phlebobranchia</taxon>
        <taxon>Ascidiidae</taxon>
        <taxon>Phallusia</taxon>
    </lineage>
</organism>
<dbReference type="InterPro" id="IPR029063">
    <property type="entry name" value="SAM-dependent_MTases_sf"/>
</dbReference>
<evidence type="ECO:0000256" key="1">
    <source>
        <dbReference type="ARBA" id="ARBA00022691"/>
    </source>
</evidence>
<dbReference type="EMBL" id="LR789313">
    <property type="protein sequence ID" value="CAB3265175.1"/>
    <property type="molecule type" value="mRNA"/>
</dbReference>
<dbReference type="PROSITE" id="PS51678">
    <property type="entry name" value="SAM_MT_PRMT"/>
    <property type="match status" value="1"/>
</dbReference>
<dbReference type="AlphaFoldDB" id="A0A6F9DQJ8"/>
<keyword evidence="1 2" id="KW-0949">S-adenosyl-L-methionine</keyword>
<keyword evidence="2" id="KW-0808">Transferase</keyword>
<evidence type="ECO:0008006" key="4">
    <source>
        <dbReference type="Google" id="ProtNLM"/>
    </source>
</evidence>
<dbReference type="Gene3D" id="1.25.40.10">
    <property type="entry name" value="Tetratricopeptide repeat domain"/>
    <property type="match status" value="1"/>
</dbReference>
<dbReference type="PANTHER" id="PTHR11006">
    <property type="entry name" value="PROTEIN ARGININE N-METHYLTRANSFERASE"/>
    <property type="match status" value="1"/>
</dbReference>
<proteinExistence type="evidence at transcript level"/>
<name>A0A6F9DQJ8_9ASCI</name>
<protein>
    <recommendedName>
        <fullName evidence="4">Protein arginine N-methyltransferase 9-like</fullName>
    </recommendedName>
</protein>
<dbReference type="Gene3D" id="2.70.160.11">
    <property type="entry name" value="Hnrnp arginine n-methyltransferase1"/>
    <property type="match status" value="2"/>
</dbReference>
<dbReference type="InterPro" id="IPR011990">
    <property type="entry name" value="TPR-like_helical_dom_sf"/>
</dbReference>
<gene>
    <name evidence="3" type="primary">Prmt9</name>
</gene>
<dbReference type="SUPFAM" id="SSF53335">
    <property type="entry name" value="S-adenosyl-L-methionine-dependent methyltransferases"/>
    <property type="match status" value="2"/>
</dbReference>